<reference evidence="2 3" key="1">
    <citation type="submission" date="2021-03" db="EMBL/GenBank/DDBJ databases">
        <title>Genomic Encyclopedia of Type Strains, Phase IV (KMG-IV): sequencing the most valuable type-strain genomes for metagenomic binning, comparative biology and taxonomic classification.</title>
        <authorList>
            <person name="Goeker M."/>
        </authorList>
    </citation>
    <scope>NUCLEOTIDE SEQUENCE [LARGE SCALE GENOMIC DNA]</scope>
    <source>
        <strain evidence="2 3">DSM 24738</strain>
    </source>
</reference>
<organism evidence="2 3">
    <name type="scientific">Ammoniphilus resinae</name>
    <dbReference type="NCBI Taxonomy" id="861532"/>
    <lineage>
        <taxon>Bacteria</taxon>
        <taxon>Bacillati</taxon>
        <taxon>Bacillota</taxon>
        <taxon>Bacilli</taxon>
        <taxon>Bacillales</taxon>
        <taxon>Paenibacillaceae</taxon>
        <taxon>Aneurinibacillus group</taxon>
        <taxon>Ammoniphilus</taxon>
    </lineage>
</organism>
<evidence type="ECO:0000256" key="1">
    <source>
        <dbReference type="SAM" id="Phobius"/>
    </source>
</evidence>
<dbReference type="Proteomes" id="UP001519343">
    <property type="component" value="Unassembled WGS sequence"/>
</dbReference>
<evidence type="ECO:0000313" key="3">
    <source>
        <dbReference type="Proteomes" id="UP001519343"/>
    </source>
</evidence>
<dbReference type="EMBL" id="JAGGKT010000002">
    <property type="protein sequence ID" value="MBP1931447.1"/>
    <property type="molecule type" value="Genomic_DNA"/>
</dbReference>
<proteinExistence type="predicted"/>
<gene>
    <name evidence="2" type="ORF">J2Z37_001444</name>
</gene>
<evidence type="ECO:0000313" key="2">
    <source>
        <dbReference type="EMBL" id="MBP1931447.1"/>
    </source>
</evidence>
<keyword evidence="3" id="KW-1185">Reference proteome</keyword>
<feature type="transmembrane region" description="Helical" evidence="1">
    <location>
        <begin position="12"/>
        <end position="28"/>
    </location>
</feature>
<protein>
    <recommendedName>
        <fullName evidence="4">YpfN family protein</fullName>
    </recommendedName>
</protein>
<name>A0ABS4GN14_9BACL</name>
<accession>A0ABS4GN14</accession>
<sequence>METQKPFWKKWWFWAIVILFILINLWVNQGKQDMPQQLPSNDERIGTH</sequence>
<dbReference type="RefSeq" id="WP_209809508.1">
    <property type="nucleotide sequence ID" value="NZ_JAGGKT010000002.1"/>
</dbReference>
<comment type="caution">
    <text evidence="2">The sequence shown here is derived from an EMBL/GenBank/DDBJ whole genome shotgun (WGS) entry which is preliminary data.</text>
</comment>
<keyword evidence="1" id="KW-0472">Membrane</keyword>
<keyword evidence="1" id="KW-1133">Transmembrane helix</keyword>
<evidence type="ECO:0008006" key="4">
    <source>
        <dbReference type="Google" id="ProtNLM"/>
    </source>
</evidence>
<keyword evidence="1" id="KW-0812">Transmembrane</keyword>